<dbReference type="VEuPathDB" id="FungiDB:LCOR_06245.1"/>
<dbReference type="Proteomes" id="UP000027586">
    <property type="component" value="Unassembled WGS sequence"/>
</dbReference>
<keyword evidence="1" id="KW-0597">Phosphoprotein</keyword>
<evidence type="ECO:0000256" key="1">
    <source>
        <dbReference type="ARBA" id="ARBA00022553"/>
    </source>
</evidence>
<dbReference type="PANTHER" id="PTHR32183">
    <property type="match status" value="1"/>
</dbReference>
<dbReference type="PANTHER" id="PTHR32183:SF11">
    <property type="entry name" value="THIOL METHYLTRANSFERASE 2-RELATED"/>
    <property type="match status" value="1"/>
</dbReference>
<reference evidence="5" key="1">
    <citation type="submission" date="2013-08" db="EMBL/GenBank/DDBJ databases">
        <title>Gene expansion shapes genome architecture in the human pathogen Lichtheimia corymbifera: an evolutionary genomics analysis in the ancient terrestrial Mucorales (Mucoromycotina).</title>
        <authorList>
            <person name="Schwartze V.U."/>
            <person name="Winter S."/>
            <person name="Shelest E."/>
            <person name="Marcet-Houben M."/>
            <person name="Horn F."/>
            <person name="Wehner S."/>
            <person name="Hoffmann K."/>
            <person name="Riege K."/>
            <person name="Sammeth M."/>
            <person name="Nowrousian M."/>
            <person name="Valiante V."/>
            <person name="Linde J."/>
            <person name="Jacobsen I.D."/>
            <person name="Marz M."/>
            <person name="Brakhage A.A."/>
            <person name="Gabaldon T."/>
            <person name="Bocker S."/>
            <person name="Voigt K."/>
        </authorList>
    </citation>
    <scope>NUCLEOTIDE SEQUENCE [LARGE SCALE GENOMIC DNA]</scope>
    <source>
        <strain evidence="5">FSU 9682</strain>
    </source>
</reference>
<dbReference type="AlphaFoldDB" id="A0A068S1H3"/>
<dbReference type="CDD" id="cd02440">
    <property type="entry name" value="AdoMet_MTases"/>
    <property type="match status" value="1"/>
</dbReference>
<dbReference type="InterPro" id="IPR008854">
    <property type="entry name" value="TPMT"/>
</dbReference>
<accession>A0A068S1H3</accession>
<evidence type="ECO:0000256" key="2">
    <source>
        <dbReference type="ARBA" id="ARBA00022603"/>
    </source>
</evidence>
<keyword evidence="3" id="KW-0808">Transferase</keyword>
<dbReference type="InterPro" id="IPR029063">
    <property type="entry name" value="SAM-dependent_MTases_sf"/>
</dbReference>
<proteinExistence type="predicted"/>
<keyword evidence="4" id="KW-0949">S-adenosyl-L-methionine</keyword>
<evidence type="ECO:0000256" key="4">
    <source>
        <dbReference type="ARBA" id="ARBA00022691"/>
    </source>
</evidence>
<organism evidence="5 6">
    <name type="scientific">Lichtheimia corymbifera JMRC:FSU:9682</name>
    <dbReference type="NCBI Taxonomy" id="1263082"/>
    <lineage>
        <taxon>Eukaryota</taxon>
        <taxon>Fungi</taxon>
        <taxon>Fungi incertae sedis</taxon>
        <taxon>Mucoromycota</taxon>
        <taxon>Mucoromycotina</taxon>
        <taxon>Mucoromycetes</taxon>
        <taxon>Mucorales</taxon>
        <taxon>Lichtheimiaceae</taxon>
        <taxon>Lichtheimia</taxon>
    </lineage>
</organism>
<protein>
    <submittedName>
        <fullName evidence="5">Thiol methyltransferase 2</fullName>
    </submittedName>
</protein>
<evidence type="ECO:0000313" key="5">
    <source>
        <dbReference type="EMBL" id="CDH55056.1"/>
    </source>
</evidence>
<keyword evidence="6" id="KW-1185">Reference proteome</keyword>
<evidence type="ECO:0000313" key="6">
    <source>
        <dbReference type="Proteomes" id="UP000027586"/>
    </source>
</evidence>
<name>A0A068S1H3_9FUNG</name>
<dbReference type="GO" id="GO:0008757">
    <property type="term" value="F:S-adenosylmethionine-dependent methyltransferase activity"/>
    <property type="evidence" value="ECO:0007669"/>
    <property type="project" value="InterPro"/>
</dbReference>
<dbReference type="PROSITE" id="PS51585">
    <property type="entry name" value="SAM_MT_TPMT"/>
    <property type="match status" value="1"/>
</dbReference>
<evidence type="ECO:0000256" key="3">
    <source>
        <dbReference type="ARBA" id="ARBA00022679"/>
    </source>
</evidence>
<dbReference type="EMBL" id="CBTN010000027">
    <property type="protein sequence ID" value="CDH55056.1"/>
    <property type="molecule type" value="Genomic_DNA"/>
</dbReference>
<dbReference type="Gene3D" id="3.40.50.150">
    <property type="entry name" value="Vaccinia Virus protein VP39"/>
    <property type="match status" value="1"/>
</dbReference>
<comment type="caution">
    <text evidence="5">The sequence shown here is derived from an EMBL/GenBank/DDBJ whole genome shotgun (WGS) entry which is preliminary data.</text>
</comment>
<dbReference type="Pfam" id="PF05724">
    <property type="entry name" value="TPMT"/>
    <property type="match status" value="1"/>
</dbReference>
<keyword evidence="2 5" id="KW-0489">Methyltransferase</keyword>
<dbReference type="SUPFAM" id="SSF53335">
    <property type="entry name" value="S-adenosyl-L-methionine-dependent methyltransferases"/>
    <property type="match status" value="1"/>
</dbReference>
<dbReference type="GO" id="GO:0032259">
    <property type="term" value="P:methylation"/>
    <property type="evidence" value="ECO:0007669"/>
    <property type="project" value="UniProtKB-KW"/>
</dbReference>
<dbReference type="OrthoDB" id="276151at2759"/>
<sequence>MTEPIDWEKKWQDGNTQWDHGESSPALVTLIKEHSDLLPAKGRGLVPGCGSGYDVLLLATPERHMTGMDMSATCVDKLNKEIPKGSNYDFICDDFYNFKYPEGGYDLIYDYTFLCAMPPSMRPQWASRMAEIIKPGGVLVALMFPLEEKEGGPPFGLSVDVYNELLGPNFDNIYLVDAKGHESRIGREKMSVWRRK</sequence>
<dbReference type="STRING" id="1263082.A0A068S1H3"/>
<gene>
    <name evidence="5" type="ORF">LCOR_06245.1</name>
</gene>